<keyword evidence="1" id="KW-0472">Membrane</keyword>
<name>A0ABS3U1V6_9ACTN</name>
<organism evidence="2 3">
    <name type="scientific">Glycomyces niveus</name>
    <dbReference type="NCBI Taxonomy" id="2820287"/>
    <lineage>
        <taxon>Bacteria</taxon>
        <taxon>Bacillati</taxon>
        <taxon>Actinomycetota</taxon>
        <taxon>Actinomycetes</taxon>
        <taxon>Glycomycetales</taxon>
        <taxon>Glycomycetaceae</taxon>
        <taxon>Glycomyces</taxon>
    </lineage>
</organism>
<accession>A0ABS3U1V6</accession>
<keyword evidence="1" id="KW-0812">Transmembrane</keyword>
<comment type="caution">
    <text evidence="2">The sequence shown here is derived from an EMBL/GenBank/DDBJ whole genome shotgun (WGS) entry which is preliminary data.</text>
</comment>
<dbReference type="EMBL" id="JAGFNP010000003">
    <property type="protein sequence ID" value="MBO3732765.1"/>
    <property type="molecule type" value="Genomic_DNA"/>
</dbReference>
<reference evidence="2 3" key="1">
    <citation type="submission" date="2021-03" db="EMBL/GenBank/DDBJ databases">
        <title>Glycomyces sp. nov., a novel actinomycete isolated from soil.</title>
        <authorList>
            <person name="Yang X."/>
            <person name="Xu X."/>
        </authorList>
    </citation>
    <scope>NUCLEOTIDE SEQUENCE [LARGE SCALE GENOMIC DNA]</scope>
    <source>
        <strain evidence="2 3">NEAU-S30</strain>
    </source>
</reference>
<gene>
    <name evidence="2" type="ORF">J5V16_08010</name>
</gene>
<proteinExistence type="predicted"/>
<protein>
    <recommendedName>
        <fullName evidence="4">DUF2964 family protein</fullName>
    </recommendedName>
</protein>
<evidence type="ECO:0000313" key="2">
    <source>
        <dbReference type="EMBL" id="MBO3732765.1"/>
    </source>
</evidence>
<sequence length="66" mass="6786">MFSIRTSVIVFAATVFGVLTGGLNYLDSHSPLSAVLYGMGAFGASIVVLHSVIERDAPRGGDGETG</sequence>
<keyword evidence="1" id="KW-1133">Transmembrane helix</keyword>
<evidence type="ECO:0000256" key="1">
    <source>
        <dbReference type="SAM" id="Phobius"/>
    </source>
</evidence>
<keyword evidence="3" id="KW-1185">Reference proteome</keyword>
<feature type="transmembrane region" description="Helical" evidence="1">
    <location>
        <begin position="7"/>
        <end position="26"/>
    </location>
</feature>
<dbReference type="Proteomes" id="UP000681341">
    <property type="component" value="Unassembled WGS sequence"/>
</dbReference>
<dbReference type="RefSeq" id="WP_208495544.1">
    <property type="nucleotide sequence ID" value="NZ_JAGFNP010000003.1"/>
</dbReference>
<feature type="transmembrane region" description="Helical" evidence="1">
    <location>
        <begin position="32"/>
        <end position="53"/>
    </location>
</feature>
<evidence type="ECO:0008006" key="4">
    <source>
        <dbReference type="Google" id="ProtNLM"/>
    </source>
</evidence>
<evidence type="ECO:0000313" key="3">
    <source>
        <dbReference type="Proteomes" id="UP000681341"/>
    </source>
</evidence>